<organism evidence="3 4">
    <name type="scientific">Candidatus Thioglobus autotrophicus</name>
    <dbReference type="NCBI Taxonomy" id="1705394"/>
    <lineage>
        <taxon>Bacteria</taxon>
        <taxon>Pseudomonadati</taxon>
        <taxon>Pseudomonadota</taxon>
        <taxon>Gammaproteobacteria</taxon>
        <taxon>Candidatus Pseudothioglobaceae</taxon>
        <taxon>Candidatus Thioglobus</taxon>
    </lineage>
</organism>
<dbReference type="STRING" id="1705394.SP60_03295"/>
<feature type="domain" description="HTH cro/C1-type" evidence="2">
    <location>
        <begin position="12"/>
        <end position="66"/>
    </location>
</feature>
<evidence type="ECO:0000259" key="2">
    <source>
        <dbReference type="PROSITE" id="PS50943"/>
    </source>
</evidence>
<dbReference type="Gene3D" id="1.10.260.40">
    <property type="entry name" value="lambda repressor-like DNA-binding domains"/>
    <property type="match status" value="1"/>
</dbReference>
<dbReference type="InterPro" id="IPR013430">
    <property type="entry name" value="Toxin_antidote_HigA"/>
</dbReference>
<dbReference type="InterPro" id="IPR001387">
    <property type="entry name" value="Cro/C1-type_HTH"/>
</dbReference>
<dbReference type="AlphaFoldDB" id="A0A0M4NGV8"/>
<protein>
    <submittedName>
        <fullName evidence="3">Pirin</fullName>
    </submittedName>
</protein>
<dbReference type="PROSITE" id="PS50943">
    <property type="entry name" value="HTH_CROC1"/>
    <property type="match status" value="1"/>
</dbReference>
<keyword evidence="1" id="KW-0238">DNA-binding</keyword>
<dbReference type="RefSeq" id="WP_053951274.1">
    <property type="nucleotide sequence ID" value="NZ_CP010552.1"/>
</dbReference>
<name>A0A0M4NGV8_9GAMM</name>
<dbReference type="OrthoDB" id="9793869at2"/>
<sequence length="93" mass="10986">MIKNNFHPGEFLQELLEDYNITAYRLSKDIFVQQTRISDILKGRRSISSDTAIRLGKYFNNSPQYWLNLQDSYDLTNCNVENYHSINPIQRVV</sequence>
<dbReference type="Pfam" id="PF01381">
    <property type="entry name" value="HTH_3"/>
    <property type="match status" value="1"/>
</dbReference>
<dbReference type="PANTHER" id="PTHR36924">
    <property type="entry name" value="ANTITOXIN HIGA-1"/>
    <property type="match status" value="1"/>
</dbReference>
<dbReference type="NCBIfam" id="TIGR02607">
    <property type="entry name" value="antidote_HigA"/>
    <property type="match status" value="1"/>
</dbReference>
<dbReference type="InterPro" id="IPR010982">
    <property type="entry name" value="Lambda_DNA-bd_dom_sf"/>
</dbReference>
<reference evidence="3 4" key="1">
    <citation type="journal article" date="2015" name="Genome Announc.">
        <title>Genome Sequence of 'Candidatus Thioglobus autotrophica' Strain EF1, a Chemoautotroph from the SUP05 Clade of Marine Gammaproteobacteria.</title>
        <authorList>
            <person name="Shah V."/>
            <person name="Morris R.M."/>
        </authorList>
    </citation>
    <scope>NUCLEOTIDE SEQUENCE [LARGE SCALE GENOMIC DNA]</scope>
    <source>
        <strain evidence="3 4">EF1</strain>
    </source>
</reference>
<dbReference type="SUPFAM" id="SSF47413">
    <property type="entry name" value="lambda repressor-like DNA-binding domains"/>
    <property type="match status" value="1"/>
</dbReference>
<dbReference type="GO" id="GO:0003677">
    <property type="term" value="F:DNA binding"/>
    <property type="evidence" value="ECO:0007669"/>
    <property type="project" value="UniProtKB-KW"/>
</dbReference>
<evidence type="ECO:0000313" key="4">
    <source>
        <dbReference type="Proteomes" id="UP000058020"/>
    </source>
</evidence>
<dbReference type="EMBL" id="CP010552">
    <property type="protein sequence ID" value="ALE52333.1"/>
    <property type="molecule type" value="Genomic_DNA"/>
</dbReference>
<evidence type="ECO:0000256" key="1">
    <source>
        <dbReference type="ARBA" id="ARBA00023125"/>
    </source>
</evidence>
<proteinExistence type="predicted"/>
<dbReference type="PANTHER" id="PTHR36924:SF1">
    <property type="entry name" value="ANTITOXIN HIGA-1"/>
    <property type="match status" value="1"/>
</dbReference>
<evidence type="ECO:0000313" key="3">
    <source>
        <dbReference type="EMBL" id="ALE52333.1"/>
    </source>
</evidence>
<keyword evidence="4" id="KW-1185">Reference proteome</keyword>
<dbReference type="Proteomes" id="UP000058020">
    <property type="component" value="Chromosome"/>
</dbReference>
<gene>
    <name evidence="3" type="ORF">SP60_03295</name>
</gene>
<dbReference type="SMART" id="SM00530">
    <property type="entry name" value="HTH_XRE"/>
    <property type="match status" value="1"/>
</dbReference>
<dbReference type="KEGG" id="tho:SP60_03295"/>
<accession>A0A0M4NGV8</accession>